<evidence type="ECO:0000256" key="1">
    <source>
        <dbReference type="SAM" id="MobiDB-lite"/>
    </source>
</evidence>
<feature type="domain" description="Lipid/polyisoprenoid-binding YceI-like" evidence="2">
    <location>
        <begin position="1"/>
        <end position="48"/>
    </location>
</feature>
<reference evidence="3" key="1">
    <citation type="submission" date="2018-05" db="EMBL/GenBank/DDBJ databases">
        <authorList>
            <person name="Lanie J.A."/>
            <person name="Ng W.-L."/>
            <person name="Kazmierczak K.M."/>
            <person name="Andrzejewski T.M."/>
            <person name="Davidsen T.M."/>
            <person name="Wayne K.J."/>
            <person name="Tettelin H."/>
            <person name="Glass J.I."/>
            <person name="Rusch D."/>
            <person name="Podicherti R."/>
            <person name="Tsui H.-C.T."/>
            <person name="Winkler M.E."/>
        </authorList>
    </citation>
    <scope>NUCLEOTIDE SEQUENCE</scope>
</reference>
<dbReference type="Gene3D" id="2.40.128.110">
    <property type="entry name" value="Lipid/polyisoprenoid-binding, YceI-like"/>
    <property type="match status" value="1"/>
</dbReference>
<sequence length="61" mass="6980">MMVTLVRGNIHDVHETLQYDADNPTGTSVFVEMDASKLWSGDEDRDGHRHRRPHDSRSDTS</sequence>
<dbReference type="InterPro" id="IPR036761">
    <property type="entry name" value="TTHA0802/YceI-like_sf"/>
</dbReference>
<organism evidence="3">
    <name type="scientific">marine metagenome</name>
    <dbReference type="NCBI Taxonomy" id="408172"/>
    <lineage>
        <taxon>unclassified sequences</taxon>
        <taxon>metagenomes</taxon>
        <taxon>ecological metagenomes</taxon>
    </lineage>
</organism>
<dbReference type="AlphaFoldDB" id="A0A382C208"/>
<evidence type="ECO:0000259" key="2">
    <source>
        <dbReference type="Pfam" id="PF04264"/>
    </source>
</evidence>
<dbReference type="EMBL" id="UINC01032196">
    <property type="protein sequence ID" value="SVB19457.1"/>
    <property type="molecule type" value="Genomic_DNA"/>
</dbReference>
<dbReference type="InterPro" id="IPR007372">
    <property type="entry name" value="Lipid/polyisoprenoid-bd_YceI"/>
</dbReference>
<accession>A0A382C208</accession>
<proteinExistence type="predicted"/>
<evidence type="ECO:0000313" key="3">
    <source>
        <dbReference type="EMBL" id="SVB19457.1"/>
    </source>
</evidence>
<dbReference type="SUPFAM" id="SSF101874">
    <property type="entry name" value="YceI-like"/>
    <property type="match status" value="1"/>
</dbReference>
<feature type="non-terminal residue" evidence="3">
    <location>
        <position position="61"/>
    </location>
</feature>
<feature type="region of interest" description="Disordered" evidence="1">
    <location>
        <begin position="38"/>
        <end position="61"/>
    </location>
</feature>
<protein>
    <recommendedName>
        <fullName evidence="2">Lipid/polyisoprenoid-binding YceI-like domain-containing protein</fullName>
    </recommendedName>
</protein>
<name>A0A382C208_9ZZZZ</name>
<dbReference type="Pfam" id="PF04264">
    <property type="entry name" value="YceI"/>
    <property type="match status" value="1"/>
</dbReference>
<gene>
    <name evidence="3" type="ORF">METZ01_LOCUS172311</name>
</gene>